<reference evidence="2" key="1">
    <citation type="submission" date="2021-04" db="EMBL/GenBank/DDBJ databases">
        <title>Genomic insights into ecological role and evolution of a novel Thermoplasmata order Candidatus Sysuiplasmatales.</title>
        <authorList>
            <person name="Yuan Y."/>
        </authorList>
    </citation>
    <scope>NUCLEOTIDE SEQUENCE</scope>
    <source>
        <strain evidence="2">YP2-bin.285</strain>
    </source>
</reference>
<protein>
    <submittedName>
        <fullName evidence="2">Glutamate synthase</fullName>
    </submittedName>
</protein>
<gene>
    <name evidence="2" type="ORF">J9259_09160</name>
</gene>
<name>A0A8J7YL46_9ARCH</name>
<dbReference type="SUPFAM" id="SSF69336">
    <property type="entry name" value="Alpha subunit of glutamate synthase, C-terminal domain"/>
    <property type="match status" value="1"/>
</dbReference>
<dbReference type="InterPro" id="IPR029055">
    <property type="entry name" value="Ntn_hydrolases_N"/>
</dbReference>
<dbReference type="PANTHER" id="PTHR39673">
    <property type="entry name" value="TUNGSTEN FORMYLMETHANOFURAN DEHYDROGENASE, SUBUNIT C (FWDC)"/>
    <property type="match status" value="1"/>
</dbReference>
<dbReference type="Proteomes" id="UP000716004">
    <property type="component" value="Unassembled WGS sequence"/>
</dbReference>
<evidence type="ECO:0000259" key="1">
    <source>
        <dbReference type="PROSITE" id="PS51278"/>
    </source>
</evidence>
<dbReference type="Pfam" id="PF01493">
    <property type="entry name" value="GXGXG"/>
    <property type="match status" value="1"/>
</dbReference>
<dbReference type="SUPFAM" id="SSF56235">
    <property type="entry name" value="N-terminal nucleophile aminohydrolases (Ntn hydrolases)"/>
    <property type="match status" value="1"/>
</dbReference>
<accession>A0A8J7YL46</accession>
<dbReference type="InterPro" id="IPR017932">
    <property type="entry name" value="GATase_2_dom"/>
</dbReference>
<sequence length="682" mass="73617">MTSIIPSSLCGVPHVKDGCGVFGVIARKPSEMIPSSVAVAGICAARQRGSRLGAGFASTVLEGGSRNPFRMKAFVRDKSVAEELVPTISSSISEVIDTSFSDFGGSSAAGMPLVEMTLVQPDLRSISGIVDRINSRLISGSEVKGRIFSYGNYTDVFKGVGFPDDVASLYGLQNDTREAHAWIAHTRQPTNSPGALPVWSHPFSALDCAIVHNGDISSFGANIAYLESRGYHSHIGTDSEVIVRLLEVLIREEGLELCDALKVLSNPHSRQLSSNEREFLTGYKNARLDGPFSVVGSLGTGKDCYLFAVTDRSKFRPLLIGRDSRFYYAASEESQIRSLSPNAEVWGVESASFFVYSVKKGLIASGTSRNLSPHQSSEPAVSWTIRAGRSHQSVNSEIAHRLKEDDSVTVVEDINGTRFIGMGFSFKDVPGTKKVIVNGYPGNCLANLNDGGTFEVFGNVADDLADTMTDGRVIVHGNAGDVAGQALQGGRIYVRGSVGNRAAIQMREFRERRPYFIVCETAGDYLGEYMAGGRVVVLNLSCCDRPVGNYIGTGMVGGKIFIRGNVRSSQVGLLPLPEDVSAYLHSLCDEGLIDSRLLSEGLDLSDPASIERTLPPEISSRVLRLFYSSRHSKRIRNEKRVLSDAEKSELSPVISDCLDSLNLPRSLLADILSSEYSVVSVG</sequence>
<dbReference type="PROSITE" id="PS51278">
    <property type="entry name" value="GATASE_TYPE_2"/>
    <property type="match status" value="1"/>
</dbReference>
<evidence type="ECO:0000313" key="3">
    <source>
        <dbReference type="Proteomes" id="UP000716004"/>
    </source>
</evidence>
<dbReference type="EMBL" id="JAGVSJ010000047">
    <property type="protein sequence ID" value="MBX8632662.1"/>
    <property type="molecule type" value="Genomic_DNA"/>
</dbReference>
<dbReference type="InterPro" id="IPR036485">
    <property type="entry name" value="Glu_synth_asu_C_sf"/>
</dbReference>
<evidence type="ECO:0000313" key="2">
    <source>
        <dbReference type="EMBL" id="MBX8632662.1"/>
    </source>
</evidence>
<feature type="domain" description="Glutamine amidotransferase type-2" evidence="1">
    <location>
        <begin position="19"/>
        <end position="359"/>
    </location>
</feature>
<organism evidence="2 3">
    <name type="scientific">Candidatus Sysuiplasma superficiale</name>
    <dbReference type="NCBI Taxonomy" id="2823368"/>
    <lineage>
        <taxon>Archaea</taxon>
        <taxon>Methanobacteriati</taxon>
        <taxon>Thermoplasmatota</taxon>
        <taxon>Thermoplasmata</taxon>
        <taxon>Candidatus Sysuiplasmatales</taxon>
        <taxon>Candidatus Sysuiplasmataceae</taxon>
        <taxon>Candidatus Sysuiplasma</taxon>
    </lineage>
</organism>
<comment type="caution">
    <text evidence="2">The sequence shown here is derived from an EMBL/GenBank/DDBJ whole genome shotgun (WGS) entry which is preliminary data.</text>
</comment>
<dbReference type="GO" id="GO:0016491">
    <property type="term" value="F:oxidoreductase activity"/>
    <property type="evidence" value="ECO:0007669"/>
    <property type="project" value="InterPro"/>
</dbReference>
<dbReference type="AlphaFoldDB" id="A0A8J7YL46"/>
<dbReference type="PANTHER" id="PTHR39673:SF5">
    <property type="entry name" value="TUNGSTEN-CONTAINING FORMYLMETHANOFURAN DEHYDROGENASE 2 SUBUNIT C"/>
    <property type="match status" value="1"/>
</dbReference>
<proteinExistence type="predicted"/>
<dbReference type="Gene3D" id="3.60.20.10">
    <property type="entry name" value="Glutamine Phosphoribosylpyrophosphate, subunit 1, domain 1"/>
    <property type="match status" value="1"/>
</dbReference>
<dbReference type="InterPro" id="IPR002489">
    <property type="entry name" value="Glu_synth_asu_C"/>
</dbReference>
<dbReference type="Gene3D" id="2.160.20.60">
    <property type="entry name" value="Glutamate synthase, alpha subunit, C-terminal domain"/>
    <property type="match status" value="1"/>
</dbReference>